<evidence type="ECO:0000313" key="2">
    <source>
        <dbReference type="EMBL" id="KYP62793.1"/>
    </source>
</evidence>
<accession>A0A151T6X8</accession>
<protein>
    <recommendedName>
        <fullName evidence="1">Reverse transcriptase Ty1/copia-type domain-containing protein</fullName>
    </recommendedName>
</protein>
<dbReference type="Gramene" id="C.cajan_16846.t">
    <property type="protein sequence ID" value="C.cajan_16846.t.cds1"/>
    <property type="gene ID" value="C.cajan_16846"/>
</dbReference>
<dbReference type="PANTHER" id="PTHR11439">
    <property type="entry name" value="GAG-POL-RELATED RETROTRANSPOSON"/>
    <property type="match status" value="1"/>
</dbReference>
<proteinExistence type="predicted"/>
<sequence length="334" mass="37716">MITALLVYVDDIVLAGNNLLEIQRITKLLNDTFKIKDLGDLKYFLGFEIARNKSGIHISQRKYVLDILSDCGMLASRPVSTPMDYCTRLSSTTGTPLHDPSAYRRLIGRLIYLTTTRPDITYVVHHLSQFVSSPTTSHSQAAFRILRYLKQEPGFGIFFSANSSSQLKAFSDSDWAGYHDSRRSITGFSIYLGDSLISWRSKKQPTVSRSSSEAEYRALASTTCELQWLTFLLQDFRVCFTRPALLYCDNQSALQIATNQVFHERTKHIEIDCHIVCEKVNSGLIKLLPVPSSLQLADIFTKALSPTLFQSFHTKLGMLNIHSQLEGGLNNNFR</sequence>
<reference evidence="2 3" key="1">
    <citation type="journal article" date="2012" name="Nat. Biotechnol.">
        <title>Draft genome sequence of pigeonpea (Cajanus cajan), an orphan legume crop of resource-poor farmers.</title>
        <authorList>
            <person name="Varshney R.K."/>
            <person name="Chen W."/>
            <person name="Li Y."/>
            <person name="Bharti A.K."/>
            <person name="Saxena R.K."/>
            <person name="Schlueter J.A."/>
            <person name="Donoghue M.T."/>
            <person name="Azam S."/>
            <person name="Fan G."/>
            <person name="Whaley A.M."/>
            <person name="Farmer A.D."/>
            <person name="Sheridan J."/>
            <person name="Iwata A."/>
            <person name="Tuteja R."/>
            <person name="Penmetsa R.V."/>
            <person name="Wu W."/>
            <person name="Upadhyaya H.D."/>
            <person name="Yang S.P."/>
            <person name="Shah T."/>
            <person name="Saxena K.B."/>
            <person name="Michael T."/>
            <person name="McCombie W.R."/>
            <person name="Yang B."/>
            <person name="Zhang G."/>
            <person name="Yang H."/>
            <person name="Wang J."/>
            <person name="Spillane C."/>
            <person name="Cook D.R."/>
            <person name="May G.D."/>
            <person name="Xu X."/>
            <person name="Jackson S.A."/>
        </authorList>
    </citation>
    <scope>NUCLEOTIDE SEQUENCE [LARGE SCALE GENOMIC DNA]</scope>
    <source>
        <strain evidence="3">cv. Asha</strain>
    </source>
</reference>
<feature type="domain" description="Reverse transcriptase Ty1/copia-type" evidence="1">
    <location>
        <begin position="7"/>
        <end position="83"/>
    </location>
</feature>
<dbReference type="CDD" id="cd09272">
    <property type="entry name" value="RNase_HI_RT_Ty1"/>
    <property type="match status" value="1"/>
</dbReference>
<dbReference type="InterPro" id="IPR013103">
    <property type="entry name" value="RVT_2"/>
</dbReference>
<keyword evidence="3" id="KW-1185">Reference proteome</keyword>
<evidence type="ECO:0000313" key="3">
    <source>
        <dbReference type="Proteomes" id="UP000075243"/>
    </source>
</evidence>
<evidence type="ECO:0000259" key="1">
    <source>
        <dbReference type="Pfam" id="PF07727"/>
    </source>
</evidence>
<dbReference type="InterPro" id="IPR043502">
    <property type="entry name" value="DNA/RNA_pol_sf"/>
</dbReference>
<dbReference type="SUPFAM" id="SSF56672">
    <property type="entry name" value="DNA/RNA polymerases"/>
    <property type="match status" value="1"/>
</dbReference>
<dbReference type="Proteomes" id="UP000075243">
    <property type="component" value="Chromosome 8"/>
</dbReference>
<dbReference type="Pfam" id="PF07727">
    <property type="entry name" value="RVT_2"/>
    <property type="match status" value="1"/>
</dbReference>
<dbReference type="OrthoDB" id="414945at2759"/>
<dbReference type="AlphaFoldDB" id="A0A151T6X8"/>
<dbReference type="OMA" id="MAVTTCE"/>
<gene>
    <name evidence="2" type="ORF">KK1_017344</name>
</gene>
<organism evidence="2 3">
    <name type="scientific">Cajanus cajan</name>
    <name type="common">Pigeon pea</name>
    <name type="synonym">Cajanus indicus</name>
    <dbReference type="NCBI Taxonomy" id="3821"/>
    <lineage>
        <taxon>Eukaryota</taxon>
        <taxon>Viridiplantae</taxon>
        <taxon>Streptophyta</taxon>
        <taxon>Embryophyta</taxon>
        <taxon>Tracheophyta</taxon>
        <taxon>Spermatophyta</taxon>
        <taxon>Magnoliopsida</taxon>
        <taxon>eudicotyledons</taxon>
        <taxon>Gunneridae</taxon>
        <taxon>Pentapetalae</taxon>
        <taxon>rosids</taxon>
        <taxon>fabids</taxon>
        <taxon>Fabales</taxon>
        <taxon>Fabaceae</taxon>
        <taxon>Papilionoideae</taxon>
        <taxon>50 kb inversion clade</taxon>
        <taxon>NPAAA clade</taxon>
        <taxon>indigoferoid/millettioid clade</taxon>
        <taxon>Phaseoleae</taxon>
        <taxon>Cajanus</taxon>
    </lineage>
</organism>
<dbReference type="PANTHER" id="PTHR11439:SF498">
    <property type="entry name" value="DNAK FAMILY PROTEIN"/>
    <property type="match status" value="1"/>
</dbReference>
<dbReference type="EMBL" id="CM003610">
    <property type="protein sequence ID" value="KYP62793.1"/>
    <property type="molecule type" value="Genomic_DNA"/>
</dbReference>
<name>A0A151T6X8_CAJCA</name>